<evidence type="ECO:0000313" key="2">
    <source>
        <dbReference type="Proteomes" id="UP000004810"/>
    </source>
</evidence>
<protein>
    <submittedName>
        <fullName evidence="1">Uncharacterized protein</fullName>
    </submittedName>
</protein>
<proteinExistence type="predicted"/>
<gene>
    <name evidence="1" type="ORF">WUBG_11821</name>
</gene>
<name>J9E539_WUCBA</name>
<sequence length="224" mass="25043">ILLRANRSTDGHSYMEYRADKKVNLIFSNGVTEVNAINGQWAHVSAVTWQLPVAGQITIGSNILNGLNRQLHIVSVSSNYNINMTIFNAQMKMRYGNITVQITSDYRFLRIRSGLYMVNLKTIVSPFEILVSDHEMIVQCKNERAIVQMLPNSSNIIISTDQYSRVFIDRGREAVVVGGREIRPAGNVNLLSMQLKILLKSGNTSSIHASTNRSQITVQTTSTN</sequence>
<reference evidence="2" key="1">
    <citation type="submission" date="2012-08" db="EMBL/GenBank/DDBJ databases">
        <title>The Genome Sequence of Wuchereria bancrofti.</title>
        <authorList>
            <person name="Nutman T.B."/>
            <person name="Fink D.L."/>
            <person name="Russ C."/>
            <person name="Young S."/>
            <person name="Zeng Q."/>
            <person name="Koehrsen M."/>
            <person name="Alvarado L."/>
            <person name="Berlin A."/>
            <person name="Chapman S.B."/>
            <person name="Chen Z."/>
            <person name="Freedman E."/>
            <person name="Gellesch M."/>
            <person name="Goldberg J."/>
            <person name="Griggs A."/>
            <person name="Gujja S."/>
            <person name="Heilman E.R."/>
            <person name="Heiman D."/>
            <person name="Hepburn T."/>
            <person name="Howarth C."/>
            <person name="Jen D."/>
            <person name="Larson L."/>
            <person name="Lewis B."/>
            <person name="Mehta T."/>
            <person name="Park D."/>
            <person name="Pearson M."/>
            <person name="Roberts A."/>
            <person name="Saif S."/>
            <person name="Shea T."/>
            <person name="Shenoy N."/>
            <person name="Sisk P."/>
            <person name="Stolte C."/>
            <person name="Sykes S."/>
            <person name="Walk T."/>
            <person name="White J."/>
            <person name="Yandava C."/>
            <person name="Haas B."/>
            <person name="Henn M.R."/>
            <person name="Nusbaum C."/>
            <person name="Birren B."/>
        </authorList>
    </citation>
    <scope>NUCLEOTIDE SEQUENCE [LARGE SCALE GENOMIC DNA]</scope>
    <source>
        <strain evidence="2">NA</strain>
    </source>
</reference>
<feature type="non-terminal residue" evidence="1">
    <location>
        <position position="224"/>
    </location>
</feature>
<accession>J9E539</accession>
<evidence type="ECO:0000313" key="1">
    <source>
        <dbReference type="EMBL" id="EJW77268.1"/>
    </source>
</evidence>
<feature type="non-terminal residue" evidence="1">
    <location>
        <position position="1"/>
    </location>
</feature>
<comment type="caution">
    <text evidence="1">The sequence shown here is derived from an EMBL/GenBank/DDBJ whole genome shotgun (WGS) entry which is preliminary data.</text>
</comment>
<organism evidence="1 2">
    <name type="scientific">Wuchereria bancrofti</name>
    <dbReference type="NCBI Taxonomy" id="6293"/>
    <lineage>
        <taxon>Eukaryota</taxon>
        <taxon>Metazoa</taxon>
        <taxon>Ecdysozoa</taxon>
        <taxon>Nematoda</taxon>
        <taxon>Chromadorea</taxon>
        <taxon>Rhabditida</taxon>
        <taxon>Spirurina</taxon>
        <taxon>Spiruromorpha</taxon>
        <taxon>Filarioidea</taxon>
        <taxon>Onchocercidae</taxon>
        <taxon>Wuchereria</taxon>
    </lineage>
</organism>
<dbReference type="Proteomes" id="UP000004810">
    <property type="component" value="Unassembled WGS sequence"/>
</dbReference>
<dbReference type="AlphaFoldDB" id="J9E539"/>
<dbReference type="EMBL" id="ADBV01007997">
    <property type="protein sequence ID" value="EJW77268.1"/>
    <property type="molecule type" value="Genomic_DNA"/>
</dbReference>